<organism evidence="1 2">
    <name type="scientific">Mucilaginibacter arboris</name>
    <dbReference type="NCBI Taxonomy" id="2682090"/>
    <lineage>
        <taxon>Bacteria</taxon>
        <taxon>Pseudomonadati</taxon>
        <taxon>Bacteroidota</taxon>
        <taxon>Sphingobacteriia</taxon>
        <taxon>Sphingobacteriales</taxon>
        <taxon>Sphingobacteriaceae</taxon>
        <taxon>Mucilaginibacter</taxon>
    </lineage>
</organism>
<dbReference type="Proteomes" id="UP000462014">
    <property type="component" value="Unassembled WGS sequence"/>
</dbReference>
<dbReference type="AlphaFoldDB" id="A0A7K1T0D7"/>
<comment type="caution">
    <text evidence="1">The sequence shown here is derived from an EMBL/GenBank/DDBJ whole genome shotgun (WGS) entry which is preliminary data.</text>
</comment>
<gene>
    <name evidence="1" type="ORF">GO621_15975</name>
</gene>
<protein>
    <recommendedName>
        <fullName evidence="3">Plasmid transfer protein</fullName>
    </recommendedName>
</protein>
<reference evidence="1 2" key="1">
    <citation type="submission" date="2019-12" db="EMBL/GenBank/DDBJ databases">
        <title>Mucilaginibacter sp. HMF7410 genome sequencing and assembly.</title>
        <authorList>
            <person name="Kang H."/>
            <person name="Cha I."/>
            <person name="Kim H."/>
            <person name="Joh K."/>
        </authorList>
    </citation>
    <scope>NUCLEOTIDE SEQUENCE [LARGE SCALE GENOMIC DNA]</scope>
    <source>
        <strain evidence="1 2">HMF7410</strain>
    </source>
</reference>
<keyword evidence="2" id="KW-1185">Reference proteome</keyword>
<dbReference type="RefSeq" id="WP_157568851.1">
    <property type="nucleotide sequence ID" value="NZ_WPIK01000016.1"/>
</dbReference>
<evidence type="ECO:0008006" key="3">
    <source>
        <dbReference type="Google" id="ProtNLM"/>
    </source>
</evidence>
<sequence length="221" mass="24641">MKTYLLISSLILITKAGFTQTVISDPGHLAIVNSNGATRLAAEATYQASLEQIKKNTDDIGVNLTSVSLVQTIIHKSLAEVNQALKDGIQVKQMGTLIDDIYKYSSQAMDLAKDDPALLLFAEDATRQMKERGIALVGDVSNVVLSQKGNVLMNYNVRDELIGKVIRELEIMNALIYGIRQNMYWAKMRGIIKSVNPYSQYVTKDFSIMDDILLKHKMLKQ</sequence>
<evidence type="ECO:0000313" key="2">
    <source>
        <dbReference type="Proteomes" id="UP000462014"/>
    </source>
</evidence>
<accession>A0A7K1T0D7</accession>
<dbReference type="EMBL" id="WPIK01000016">
    <property type="protein sequence ID" value="MVN23025.1"/>
    <property type="molecule type" value="Genomic_DNA"/>
</dbReference>
<evidence type="ECO:0000313" key="1">
    <source>
        <dbReference type="EMBL" id="MVN23025.1"/>
    </source>
</evidence>
<name>A0A7K1T0D7_9SPHI</name>
<proteinExistence type="predicted"/>